<keyword evidence="6" id="KW-0147">Chitin-binding</keyword>
<feature type="chain" id="PRO_5040291026" description="chitinase" evidence="14">
    <location>
        <begin position="28"/>
        <end position="1275"/>
    </location>
</feature>
<dbReference type="GO" id="GO:0008061">
    <property type="term" value="F:chitin binding"/>
    <property type="evidence" value="ECO:0007669"/>
    <property type="project" value="UniProtKB-KW"/>
</dbReference>
<feature type="region of interest" description="Disordered" evidence="13">
    <location>
        <begin position="773"/>
        <end position="806"/>
    </location>
</feature>
<evidence type="ECO:0000256" key="6">
    <source>
        <dbReference type="ARBA" id="ARBA00022669"/>
    </source>
</evidence>
<dbReference type="SUPFAM" id="SSF51445">
    <property type="entry name" value="(Trans)glycosidases"/>
    <property type="match status" value="1"/>
</dbReference>
<dbReference type="Pfam" id="PF00704">
    <property type="entry name" value="Glyco_hydro_18"/>
    <property type="match status" value="1"/>
</dbReference>
<dbReference type="SMART" id="SM00270">
    <property type="entry name" value="ChtBD1"/>
    <property type="match status" value="2"/>
</dbReference>
<evidence type="ECO:0000256" key="5">
    <source>
        <dbReference type="ARBA" id="ARBA00022525"/>
    </source>
</evidence>
<sequence length="1275" mass="143067">MAGFPRLSARNGAFFLFFLLQFVFTLAQDEPQCSATKPCAKGCCSKWGFCGYGKDSCAKDVCVNNCDQKAECDPGGFGREFVQIDKCPLNVCCSKSGFCGYTEEFCGQNKIDPPKCSSHSLQRVVGYYEGWSKDRICNKFMPEQIPLGVYTHLNYAFATIDPETFQVRLASSTEKDIYERLTMLKERDPDLKVLIAIGGWTFNDPGPTETTFSDIARSEANQKAFIKSLVSFLSTYNFDGIDLDWEYPKAKDRSGRDEDFETFPKFLANIKSALKSTGRDELSITLPASYWYLQNFDLGKIEPHVDFFNIMSYDLHGTWDKPNEWVGPYLNAHTNLTEIKEAMNLLWRNKVSPDKVVLGTGFYGRAFTATSPDCLKPGCTYESGAPRQKCSNEISVMMNSEIMEVINRTNASPKLDKEAAVKILTFDNNNWVAYDDEETLKMKADFAREQCLSGLMVWAVSHDVEDGRFSKAIGEAAGRKFTSIPIRGGMTMIEIDSSTSNQTETKHAQCKWTDCGQSCPANWIRVMRKDSGARKNEQMIDGSRCEGGVHELCCPPEGDLPTCGWYTHNNGKCDHTCPDGTFEIGSINKYCRSNYQSACCTKGSSNTKLYEPCSWTDGPECDDYNCASGLDKVVLSSMGSGGAACSARHLSVQNGEFDWQERKYCCKQEENHKWDDCQIYNNLGPGPSDDETFCRSGCPSDRVRVALDSLPNRPDKRLACMRGAKAQCCIPKSSTFTKRESPEDSELRDVLDSLVESPFCYVVGGFMDTGAAGAAGTGASKRSDSGSHHEHQHGHAHHPHAKRTLQRRDLQYDTDMIKELVRDLLKSTATSNQKAIWDDTIGKKYPNLVWSKLGAYITKTKKLTTWGVNQLSDLIVCNLSQWNRWVGNDKEEQCPCDTAYCCPGGGEECASEEVEFFLDRRSFTPWEDFYIDEDGEADLSDLDERADRPTPGGSRPYNITFPDGTWITVYSEEVSDYFPDLDSVNYLDTDIGGYSITRRGMPGRATIPSGDWHGYQTTMLAATPRCQTEFFTSAMAGTLPSGRRYRNGPISTSLVRETLLSPYHENVVLQAFDNGWNTNEPLRRLFTSLGSVNNASPFVLLNSGLNQVKSVLNPPGKFPVNQDFLLILREMNQAMNYIRDPEVWRRLLGINQNLRREFYILETAHYQNSGIRDHVVDAWDEFIRDELQLTLRYAQRFVQDWSGAGLEQYRPYVTNQLVAEFFQTLLSLLGDSNDLRFDLDDLPGQKGPRDPENPDGPEDPEDPDGPDNPADPSSG</sequence>
<keyword evidence="11" id="KW-0624">Polysaccharide degradation</keyword>
<dbReference type="InterPro" id="IPR036861">
    <property type="entry name" value="Endochitinase-like_sf"/>
</dbReference>
<dbReference type="InterPro" id="IPR029070">
    <property type="entry name" value="Chitinase_insertion_sf"/>
</dbReference>
<dbReference type="InterPro" id="IPR001579">
    <property type="entry name" value="Glyco_hydro_18_chit_AS"/>
</dbReference>
<keyword evidence="10 12" id="KW-0326">Glycosidase</keyword>
<evidence type="ECO:0000256" key="14">
    <source>
        <dbReference type="SAM" id="SignalP"/>
    </source>
</evidence>
<comment type="catalytic activity">
    <reaction evidence="1">
        <text>Random endo-hydrolysis of N-acetyl-beta-D-glucosaminide (1-&gt;4)-beta-linkages in chitin and chitodextrins.</text>
        <dbReference type="EC" id="3.2.1.14"/>
    </reaction>
</comment>
<feature type="domain" description="GH18" evidence="15">
    <location>
        <begin position="122"/>
        <end position="480"/>
    </location>
</feature>
<dbReference type="Gene3D" id="3.10.50.10">
    <property type="match status" value="1"/>
</dbReference>
<dbReference type="Gene3D" id="3.20.20.80">
    <property type="entry name" value="Glycosidases"/>
    <property type="match status" value="1"/>
</dbReference>
<feature type="compositionally biased region" description="Acidic residues" evidence="13">
    <location>
        <begin position="1253"/>
        <end position="1265"/>
    </location>
</feature>
<dbReference type="InterPro" id="IPR001223">
    <property type="entry name" value="Glyco_hydro18_cat"/>
</dbReference>
<evidence type="ECO:0000256" key="7">
    <source>
        <dbReference type="ARBA" id="ARBA00022801"/>
    </source>
</evidence>
<dbReference type="SMART" id="SM00636">
    <property type="entry name" value="Glyco_18"/>
    <property type="match status" value="1"/>
</dbReference>
<evidence type="ECO:0000256" key="10">
    <source>
        <dbReference type="ARBA" id="ARBA00023295"/>
    </source>
</evidence>
<keyword evidence="9" id="KW-0119">Carbohydrate metabolism</keyword>
<dbReference type="InterPro" id="IPR017853">
    <property type="entry name" value="GH"/>
</dbReference>
<keyword evidence="7 12" id="KW-0378">Hydrolase</keyword>
<dbReference type="GO" id="GO:0008843">
    <property type="term" value="F:endochitinase activity"/>
    <property type="evidence" value="ECO:0007669"/>
    <property type="project" value="UniProtKB-EC"/>
</dbReference>
<dbReference type="CDD" id="cd00035">
    <property type="entry name" value="ChtBD1"/>
    <property type="match status" value="1"/>
</dbReference>
<dbReference type="GO" id="GO:0005576">
    <property type="term" value="C:extracellular region"/>
    <property type="evidence" value="ECO:0007669"/>
    <property type="project" value="UniProtKB-SubCell"/>
</dbReference>
<keyword evidence="8" id="KW-0146">Chitin degradation</keyword>
<proteinExistence type="inferred from homology"/>
<dbReference type="EC" id="3.2.1.14" evidence="4"/>
<evidence type="ECO:0000256" key="13">
    <source>
        <dbReference type="SAM" id="MobiDB-lite"/>
    </source>
</evidence>
<keyword evidence="5" id="KW-0964">Secreted</keyword>
<dbReference type="SUPFAM" id="SSF54556">
    <property type="entry name" value="Chitinase insertion domain"/>
    <property type="match status" value="1"/>
</dbReference>
<dbReference type="InterPro" id="IPR001002">
    <property type="entry name" value="Chitin-bd_1"/>
</dbReference>
<evidence type="ECO:0000256" key="8">
    <source>
        <dbReference type="ARBA" id="ARBA00023024"/>
    </source>
</evidence>
<feature type="signal peptide" evidence="14">
    <location>
        <begin position="1"/>
        <end position="27"/>
    </location>
</feature>
<dbReference type="AlphaFoldDB" id="A0A9P9GZS7"/>
<organism evidence="16 17">
    <name type="scientific">Fusarium solani</name>
    <name type="common">Filamentous fungus</name>
    <dbReference type="NCBI Taxonomy" id="169388"/>
    <lineage>
        <taxon>Eukaryota</taxon>
        <taxon>Fungi</taxon>
        <taxon>Dikarya</taxon>
        <taxon>Ascomycota</taxon>
        <taxon>Pezizomycotina</taxon>
        <taxon>Sordariomycetes</taxon>
        <taxon>Hypocreomycetidae</taxon>
        <taxon>Hypocreales</taxon>
        <taxon>Nectriaceae</taxon>
        <taxon>Fusarium</taxon>
        <taxon>Fusarium solani species complex</taxon>
    </lineage>
</organism>
<comment type="subcellular location">
    <subcellularLocation>
        <location evidence="2">Secreted</location>
    </subcellularLocation>
</comment>
<accession>A0A9P9GZS7</accession>
<gene>
    <name evidence="16" type="ORF">B0J15DRAFT_563235</name>
</gene>
<evidence type="ECO:0000256" key="1">
    <source>
        <dbReference type="ARBA" id="ARBA00000822"/>
    </source>
</evidence>
<evidence type="ECO:0000313" key="17">
    <source>
        <dbReference type="Proteomes" id="UP000736672"/>
    </source>
</evidence>
<dbReference type="GO" id="GO:0000272">
    <property type="term" value="P:polysaccharide catabolic process"/>
    <property type="evidence" value="ECO:0007669"/>
    <property type="project" value="UniProtKB-KW"/>
</dbReference>
<name>A0A9P9GZS7_FUSSL</name>
<dbReference type="Gene3D" id="3.30.60.10">
    <property type="entry name" value="Endochitinase-like"/>
    <property type="match status" value="1"/>
</dbReference>
<feature type="compositionally biased region" description="Basic residues" evidence="13">
    <location>
        <begin position="790"/>
        <end position="805"/>
    </location>
</feature>
<evidence type="ECO:0000256" key="2">
    <source>
        <dbReference type="ARBA" id="ARBA00004613"/>
    </source>
</evidence>
<evidence type="ECO:0000259" key="15">
    <source>
        <dbReference type="PROSITE" id="PS51910"/>
    </source>
</evidence>
<dbReference type="SUPFAM" id="SSF57016">
    <property type="entry name" value="Plant lectins/antimicrobial peptides"/>
    <property type="match status" value="1"/>
</dbReference>
<dbReference type="GO" id="GO:0006032">
    <property type="term" value="P:chitin catabolic process"/>
    <property type="evidence" value="ECO:0007669"/>
    <property type="project" value="UniProtKB-KW"/>
</dbReference>
<reference evidence="16" key="1">
    <citation type="journal article" date="2021" name="Nat. Commun.">
        <title>Genetic determinants of endophytism in the Arabidopsis root mycobiome.</title>
        <authorList>
            <person name="Mesny F."/>
            <person name="Miyauchi S."/>
            <person name="Thiergart T."/>
            <person name="Pickel B."/>
            <person name="Atanasova L."/>
            <person name="Karlsson M."/>
            <person name="Huettel B."/>
            <person name="Barry K.W."/>
            <person name="Haridas S."/>
            <person name="Chen C."/>
            <person name="Bauer D."/>
            <person name="Andreopoulos W."/>
            <person name="Pangilinan J."/>
            <person name="LaButti K."/>
            <person name="Riley R."/>
            <person name="Lipzen A."/>
            <person name="Clum A."/>
            <person name="Drula E."/>
            <person name="Henrissat B."/>
            <person name="Kohler A."/>
            <person name="Grigoriev I.V."/>
            <person name="Martin F.M."/>
            <person name="Hacquard S."/>
        </authorList>
    </citation>
    <scope>NUCLEOTIDE SEQUENCE</scope>
    <source>
        <strain evidence="16">FSSC 5 MPI-SDFR-AT-0091</strain>
    </source>
</reference>
<dbReference type="PROSITE" id="PS00026">
    <property type="entry name" value="CHIT_BIND_I_1"/>
    <property type="match status" value="1"/>
</dbReference>
<evidence type="ECO:0000256" key="9">
    <source>
        <dbReference type="ARBA" id="ARBA00023277"/>
    </source>
</evidence>
<protein>
    <recommendedName>
        <fullName evidence="4">chitinase</fullName>
        <ecNumber evidence="4">3.2.1.14</ecNumber>
    </recommendedName>
</protein>
<comment type="caution">
    <text evidence="16">The sequence shown here is derived from an EMBL/GenBank/DDBJ whole genome shotgun (WGS) entry which is preliminary data.</text>
</comment>
<dbReference type="InterPro" id="IPR011583">
    <property type="entry name" value="Chitinase_II/V-like_cat"/>
</dbReference>
<dbReference type="OrthoDB" id="73875at2759"/>
<evidence type="ECO:0000313" key="16">
    <source>
        <dbReference type="EMBL" id="KAH7247847.1"/>
    </source>
</evidence>
<dbReference type="PROSITE" id="PS51910">
    <property type="entry name" value="GH18_2"/>
    <property type="match status" value="1"/>
</dbReference>
<dbReference type="EMBL" id="JAGTJS010000015">
    <property type="protein sequence ID" value="KAH7247847.1"/>
    <property type="molecule type" value="Genomic_DNA"/>
</dbReference>
<keyword evidence="17" id="KW-1185">Reference proteome</keyword>
<dbReference type="InterPro" id="IPR018371">
    <property type="entry name" value="Chitin-binding_1_CS"/>
</dbReference>
<evidence type="ECO:0000256" key="3">
    <source>
        <dbReference type="ARBA" id="ARBA00008682"/>
    </source>
</evidence>
<dbReference type="PROSITE" id="PS01095">
    <property type="entry name" value="GH18_1"/>
    <property type="match status" value="1"/>
</dbReference>
<dbReference type="Proteomes" id="UP000736672">
    <property type="component" value="Unassembled WGS sequence"/>
</dbReference>
<evidence type="ECO:0000256" key="4">
    <source>
        <dbReference type="ARBA" id="ARBA00012729"/>
    </source>
</evidence>
<dbReference type="PANTHER" id="PTHR11177">
    <property type="entry name" value="CHITINASE"/>
    <property type="match status" value="1"/>
</dbReference>
<evidence type="ECO:0000256" key="12">
    <source>
        <dbReference type="RuleBase" id="RU000489"/>
    </source>
</evidence>
<evidence type="ECO:0000256" key="11">
    <source>
        <dbReference type="ARBA" id="ARBA00023326"/>
    </source>
</evidence>
<feature type="region of interest" description="Disordered" evidence="13">
    <location>
        <begin position="1237"/>
        <end position="1275"/>
    </location>
</feature>
<dbReference type="PANTHER" id="PTHR11177:SF402">
    <property type="entry name" value="CHITINASE"/>
    <property type="match status" value="1"/>
</dbReference>
<dbReference type="InterPro" id="IPR050314">
    <property type="entry name" value="Glycosyl_Hydrlase_18"/>
</dbReference>
<keyword evidence="14" id="KW-0732">Signal</keyword>
<dbReference type="Pfam" id="PF00187">
    <property type="entry name" value="Chitin_bind_1"/>
    <property type="match status" value="1"/>
</dbReference>
<comment type="similarity">
    <text evidence="3">Belongs to the glycosyl hydrolase 18 family. Chitinase class V subfamily.</text>
</comment>